<dbReference type="PANTHER" id="PTHR10241">
    <property type="entry name" value="LETHAL 2 GIANT LARVAE PROTEIN"/>
    <property type="match status" value="1"/>
</dbReference>
<dbReference type="AlphaFoldDB" id="A0A8H7U529"/>
<dbReference type="CDD" id="cd15873">
    <property type="entry name" value="R-SNARE_STXBP5_6"/>
    <property type="match status" value="1"/>
</dbReference>
<dbReference type="InterPro" id="IPR013905">
    <property type="entry name" value="Lgl_C_dom"/>
</dbReference>
<feature type="region of interest" description="Disordered" evidence="4">
    <location>
        <begin position="188"/>
        <end position="210"/>
    </location>
</feature>
<accession>A0A8H7U529</accession>
<proteinExistence type="inferred from homology"/>
<sequence>MSPYAIPSDVWTLYEEKVQAAGRHAISTPGSNIILDVVTHPRNLNLLFIAYGGGIVLSDLDILLPRRPAVTALAVHPSGHIISVGYADGSIAFWALEDEDRPLLVRTLDDEQDVGVMDVDKLEAALPSGQPSAPHQERSTASREPIFKLSWSGFPNSSDPRGGNTVLTVLGGLAHDSSPGLTTFLLPPLSPHASPASDAKGKGPASPALHPDTRAAMVASLLPLDSYAYNTVGAVQDFLLIPRASPHFAGAWDPQAVLLLSDSDLDPTGATRVVEALEFPPPAFAPSTSNAAVPEGITSNSAPDGDLDSALANELASTLQSMSLSEDPMLLNLRFAFGAISDGVIWENDRHAMLPIRGGKAWLEDTEGQMKLMKFQPRRVLITHDHDLVLHFYDLSAQSLVSSFDEPLTNSLPDPLPSLTIELSALLFEPSLRPTPSDPAHTTAAEADSPEIDSILLAPDSLECITVFRNGAVILHRLDVQSTGDPPELEDDELVSLAHLSVRNGLRYSPFCAIRSKYGRVTACAISDVDPVSRIRLIAVSTSGHASVYTLARSPANVWTISDTPAVSEGCVQTAPGGSVVLDAKSGARLRADPQAFAAVLANDSVSQQAENAESDTRKRGCIWVNAGAKGAKCIANVVGDRIAKVDWSSRVGRVIRVEAVEKNGGCALVAFTEHAEALIYSLPFLEHLHTLQLPEQSLANVSTDPTGDYITFVLDPTTRLTLETRYGTLFGTRRAAPYAPPLVDLAFGRPPVPPQPAPVSLEPQSVIGSVLGYLGRGVMSGAEIDVLLAGPDRPEPPQSNYDPAGRVPPSSKTTGKDKDNTVKSAADSMSSGVSDLYNKLGTALAERGQMLGDLEESFNSLEQGSKGMLSQISKKAVIPRGLTLMVPFLGVVSNELTVFMGFGNETGERMSSADKGRSTMYLRGRPGRVTVVGDILVDQNSALRNRWRVLEKAELLEMAEARLMCMPGKRRTDLDEAIELSPDGLDSLGNPDRIVKRRIRRVDLVCFLPLCRHNA</sequence>
<evidence type="ECO:0000259" key="5">
    <source>
        <dbReference type="Pfam" id="PF08596"/>
    </source>
</evidence>
<dbReference type="GO" id="GO:0019905">
    <property type="term" value="F:syntaxin binding"/>
    <property type="evidence" value="ECO:0007669"/>
    <property type="project" value="TreeGrafter"/>
</dbReference>
<dbReference type="GO" id="GO:0005096">
    <property type="term" value="F:GTPase activator activity"/>
    <property type="evidence" value="ECO:0007669"/>
    <property type="project" value="TreeGrafter"/>
</dbReference>
<dbReference type="EMBL" id="JADOXO010000013">
    <property type="protein sequence ID" value="KAF9820010.1"/>
    <property type="molecule type" value="Genomic_DNA"/>
</dbReference>
<feature type="region of interest" description="Disordered" evidence="4">
    <location>
        <begin position="789"/>
        <end position="833"/>
    </location>
</feature>
<dbReference type="SUPFAM" id="SSF50978">
    <property type="entry name" value="WD40 repeat-like"/>
    <property type="match status" value="1"/>
</dbReference>
<dbReference type="GO" id="GO:0006893">
    <property type="term" value="P:Golgi to plasma membrane transport"/>
    <property type="evidence" value="ECO:0007669"/>
    <property type="project" value="TreeGrafter"/>
</dbReference>
<organism evidence="6 7">
    <name type="scientific">Rhodonia placenta</name>
    <dbReference type="NCBI Taxonomy" id="104341"/>
    <lineage>
        <taxon>Eukaryota</taxon>
        <taxon>Fungi</taxon>
        <taxon>Dikarya</taxon>
        <taxon>Basidiomycota</taxon>
        <taxon>Agaricomycotina</taxon>
        <taxon>Agaricomycetes</taxon>
        <taxon>Polyporales</taxon>
        <taxon>Adustoporiaceae</taxon>
        <taxon>Rhodonia</taxon>
    </lineage>
</organism>
<dbReference type="GO" id="GO:0005886">
    <property type="term" value="C:plasma membrane"/>
    <property type="evidence" value="ECO:0007669"/>
    <property type="project" value="TreeGrafter"/>
</dbReference>
<evidence type="ECO:0000313" key="6">
    <source>
        <dbReference type="EMBL" id="KAF9820010.1"/>
    </source>
</evidence>
<dbReference type="GO" id="GO:0006887">
    <property type="term" value="P:exocytosis"/>
    <property type="evidence" value="ECO:0007669"/>
    <property type="project" value="UniProtKB-KW"/>
</dbReference>
<evidence type="ECO:0000313" key="7">
    <source>
        <dbReference type="Proteomes" id="UP000639403"/>
    </source>
</evidence>
<keyword evidence="2" id="KW-0268">Exocytosis</keyword>
<dbReference type="InterPro" id="IPR036322">
    <property type="entry name" value="WD40_repeat_dom_sf"/>
</dbReference>
<name>A0A8H7U529_9APHY</name>
<dbReference type="GO" id="GO:0005737">
    <property type="term" value="C:cytoplasm"/>
    <property type="evidence" value="ECO:0007669"/>
    <property type="project" value="TreeGrafter"/>
</dbReference>
<reference evidence="6" key="2">
    <citation type="journal article" name="Front. Microbiol.">
        <title>Degradative Capacity of Two Strains of Rhodonia placenta: From Phenotype to Genotype.</title>
        <authorList>
            <person name="Kolle M."/>
            <person name="Horta M.A.C."/>
            <person name="Nowrousian M."/>
            <person name="Ohm R.A."/>
            <person name="Benz J.P."/>
            <person name="Pilgard A."/>
        </authorList>
    </citation>
    <scope>NUCLEOTIDE SEQUENCE</scope>
    <source>
        <strain evidence="6">FPRL280</strain>
    </source>
</reference>
<feature type="compositionally biased region" description="Low complexity" evidence="4">
    <location>
        <begin position="188"/>
        <end position="198"/>
    </location>
</feature>
<keyword evidence="3" id="KW-0853">WD repeat</keyword>
<protein>
    <recommendedName>
        <fullName evidence="5">Lethal giant larvae (Lgl)-like C-terminal domain-containing protein</fullName>
    </recommendedName>
</protein>
<evidence type="ECO:0000256" key="1">
    <source>
        <dbReference type="ARBA" id="ARBA00008070"/>
    </source>
</evidence>
<evidence type="ECO:0000256" key="4">
    <source>
        <dbReference type="SAM" id="MobiDB-lite"/>
    </source>
</evidence>
<gene>
    <name evidence="6" type="ORF">IEO21_01672</name>
</gene>
<comment type="similarity">
    <text evidence="1">Belongs to the WD repeat L(2)GL family.</text>
</comment>
<dbReference type="Proteomes" id="UP000639403">
    <property type="component" value="Unassembled WGS sequence"/>
</dbReference>
<dbReference type="InterPro" id="IPR001680">
    <property type="entry name" value="WD40_rpt"/>
</dbReference>
<evidence type="ECO:0000256" key="2">
    <source>
        <dbReference type="ARBA" id="ARBA00022483"/>
    </source>
</evidence>
<reference evidence="6" key="1">
    <citation type="submission" date="2020-11" db="EMBL/GenBank/DDBJ databases">
        <authorList>
            <person name="Koelle M."/>
            <person name="Horta M.A.C."/>
            <person name="Nowrousian M."/>
            <person name="Ohm R.A."/>
            <person name="Benz P."/>
            <person name="Pilgard A."/>
        </authorList>
    </citation>
    <scope>NUCLEOTIDE SEQUENCE</scope>
    <source>
        <strain evidence="6">FPRL280</strain>
    </source>
</reference>
<dbReference type="GO" id="GO:0045159">
    <property type="term" value="F:myosin II binding"/>
    <property type="evidence" value="ECO:0007669"/>
    <property type="project" value="TreeGrafter"/>
</dbReference>
<dbReference type="PROSITE" id="PS50082">
    <property type="entry name" value="WD_REPEATS_2"/>
    <property type="match status" value="1"/>
</dbReference>
<dbReference type="Pfam" id="PF08596">
    <property type="entry name" value="Lgl_C"/>
    <property type="match status" value="1"/>
</dbReference>
<feature type="repeat" description="WD" evidence="3">
    <location>
        <begin position="63"/>
        <end position="104"/>
    </location>
</feature>
<dbReference type="PANTHER" id="PTHR10241:SF25">
    <property type="entry name" value="TOMOSYN, ISOFORM C"/>
    <property type="match status" value="1"/>
</dbReference>
<feature type="domain" description="Lethal giant larvae (Lgl)-like C-terminal" evidence="5">
    <location>
        <begin position="621"/>
        <end position="797"/>
    </location>
</feature>
<comment type="caution">
    <text evidence="6">The sequence shown here is derived from an EMBL/GenBank/DDBJ whole genome shotgun (WGS) entry which is preliminary data.</text>
</comment>
<evidence type="ECO:0000256" key="3">
    <source>
        <dbReference type="PROSITE-ProRule" id="PRU00221"/>
    </source>
</evidence>